<proteinExistence type="predicted"/>
<protein>
    <submittedName>
        <fullName evidence="1">Uncharacterized protein</fullName>
    </submittedName>
</protein>
<evidence type="ECO:0000313" key="2">
    <source>
        <dbReference type="Proteomes" id="UP000299102"/>
    </source>
</evidence>
<gene>
    <name evidence="1" type="ORF">EVAR_16236_1</name>
</gene>
<evidence type="ECO:0000313" key="1">
    <source>
        <dbReference type="EMBL" id="GBP21688.1"/>
    </source>
</evidence>
<accession>A0A4C1U5Y7</accession>
<organism evidence="1 2">
    <name type="scientific">Eumeta variegata</name>
    <name type="common">Bagworm moth</name>
    <name type="synonym">Eumeta japonica</name>
    <dbReference type="NCBI Taxonomy" id="151549"/>
    <lineage>
        <taxon>Eukaryota</taxon>
        <taxon>Metazoa</taxon>
        <taxon>Ecdysozoa</taxon>
        <taxon>Arthropoda</taxon>
        <taxon>Hexapoda</taxon>
        <taxon>Insecta</taxon>
        <taxon>Pterygota</taxon>
        <taxon>Neoptera</taxon>
        <taxon>Endopterygota</taxon>
        <taxon>Lepidoptera</taxon>
        <taxon>Glossata</taxon>
        <taxon>Ditrysia</taxon>
        <taxon>Tineoidea</taxon>
        <taxon>Psychidae</taxon>
        <taxon>Oiketicinae</taxon>
        <taxon>Eumeta</taxon>
    </lineage>
</organism>
<dbReference type="Proteomes" id="UP000299102">
    <property type="component" value="Unassembled WGS sequence"/>
</dbReference>
<dbReference type="AlphaFoldDB" id="A0A4C1U5Y7"/>
<comment type="caution">
    <text evidence="1">The sequence shown here is derived from an EMBL/GenBank/DDBJ whole genome shotgun (WGS) entry which is preliminary data.</text>
</comment>
<sequence length="106" mass="11727">MDVVEAMEEEWSYKGNRRSLVISRLYDTRVCDREPLPLEQKVLIGLTSVVNRLQIDVKIKLAAPCLGEHVKLGRVVVASIAAVVDPFHSPWAGAGGLRLRALNASY</sequence>
<dbReference type="EMBL" id="BGZK01000131">
    <property type="protein sequence ID" value="GBP21688.1"/>
    <property type="molecule type" value="Genomic_DNA"/>
</dbReference>
<name>A0A4C1U5Y7_EUMVA</name>
<reference evidence="1 2" key="1">
    <citation type="journal article" date="2019" name="Commun. Biol.">
        <title>The bagworm genome reveals a unique fibroin gene that provides high tensile strength.</title>
        <authorList>
            <person name="Kono N."/>
            <person name="Nakamura H."/>
            <person name="Ohtoshi R."/>
            <person name="Tomita M."/>
            <person name="Numata K."/>
            <person name="Arakawa K."/>
        </authorList>
    </citation>
    <scope>NUCLEOTIDE SEQUENCE [LARGE SCALE GENOMIC DNA]</scope>
</reference>
<keyword evidence="2" id="KW-1185">Reference proteome</keyword>